<feature type="transmembrane region" description="Helical" evidence="2">
    <location>
        <begin position="417"/>
        <end position="435"/>
    </location>
</feature>
<comment type="caution">
    <text evidence="3">The sequence shown here is derived from an EMBL/GenBank/DDBJ whole genome shotgun (WGS) entry which is preliminary data.</text>
</comment>
<keyword evidence="1" id="KW-0479">Metal-binding</keyword>
<evidence type="ECO:0000313" key="4">
    <source>
        <dbReference type="Proteomes" id="UP000294746"/>
    </source>
</evidence>
<keyword evidence="4" id="KW-1185">Reference proteome</keyword>
<dbReference type="Pfam" id="PF05147">
    <property type="entry name" value="LANC_like"/>
    <property type="match status" value="1"/>
</dbReference>
<accession>A0A4R2RZS9</accession>
<keyword evidence="2" id="KW-1133">Transmembrane helix</keyword>
<keyword evidence="2" id="KW-0812">Transmembrane</keyword>
<proteinExistence type="predicted"/>
<dbReference type="SUPFAM" id="SSF158745">
    <property type="entry name" value="LanC-like"/>
    <property type="match status" value="1"/>
</dbReference>
<name>A0A4R2RZS9_9BACL</name>
<feature type="binding site" evidence="1">
    <location>
        <position position="307"/>
    </location>
    <ligand>
        <name>Zn(2+)</name>
        <dbReference type="ChEBI" id="CHEBI:29105"/>
    </ligand>
</feature>
<dbReference type="PRINTS" id="PR01955">
    <property type="entry name" value="LANCFRANKIA"/>
</dbReference>
<feature type="binding site" evidence="1">
    <location>
        <position position="357"/>
    </location>
    <ligand>
        <name>Zn(2+)</name>
        <dbReference type="ChEBI" id="CHEBI:29105"/>
    </ligand>
</feature>
<dbReference type="AlphaFoldDB" id="A0A4R2RZS9"/>
<keyword evidence="1" id="KW-0862">Zinc</keyword>
<protein>
    <submittedName>
        <fullName evidence="3">Lanthionine synthetase-like protein</fullName>
    </submittedName>
</protein>
<dbReference type="Gene3D" id="1.50.10.20">
    <property type="match status" value="1"/>
</dbReference>
<organism evidence="3 4">
    <name type="scientific">Baia soyae</name>
    <dbReference type="NCBI Taxonomy" id="1544746"/>
    <lineage>
        <taxon>Bacteria</taxon>
        <taxon>Bacillati</taxon>
        <taxon>Bacillota</taxon>
        <taxon>Bacilli</taxon>
        <taxon>Bacillales</taxon>
        <taxon>Thermoactinomycetaceae</taxon>
        <taxon>Baia</taxon>
    </lineage>
</organism>
<evidence type="ECO:0000256" key="2">
    <source>
        <dbReference type="SAM" id="Phobius"/>
    </source>
</evidence>
<dbReference type="OrthoDB" id="1882482at2"/>
<sequence length="448" mass="51177">MTKTIYIEQNEKLEEILIELADLLKDPEKVIQTVNAKGNEIDLGSGKHFSWEDGSLADGYPSICLLMGEMDRFFPSDTWDEHGYQHLRALQESVQKTGFHSLSLWGGVISMAMAARSLSQGGQRYQHLLEQLHQYYLQCYPAMLEQSIHNLQDNVRMQEFDVIQGWTGIGRYLLLQKEHAGLRKSLEEILHYLVLLSQYKEVNGQIVPGWHVPQKNQFLEKEKQEYPNGNFNSGLAHGIPGPLALLALASLHGVEVPGQKEAIRRITDWLLQWKLMDDYGPFWTYRISLEGHQAGMVDKVQHREAWCYGSPGVARSIYLAGRALENEDYKQVAIESYLATFKRPQEIWGIDSPTFCHGLLGLLQLTHRMYVDTGVEDLKEHRDRLIDQMISMYDKDAPLRFYDIIPMNEGKMNHTNAGLLGGVAGIALVFISLIHDYDPDWDSVFLIC</sequence>
<dbReference type="EMBL" id="SLXV01000001">
    <property type="protein sequence ID" value="TCP70597.1"/>
    <property type="molecule type" value="Genomic_DNA"/>
</dbReference>
<dbReference type="RefSeq" id="WP_131847148.1">
    <property type="nucleotide sequence ID" value="NZ_SLXV01000001.1"/>
</dbReference>
<gene>
    <name evidence="3" type="ORF">EDD57_10137</name>
</gene>
<keyword evidence="2" id="KW-0472">Membrane</keyword>
<feature type="binding site" evidence="1">
    <location>
        <position position="356"/>
    </location>
    <ligand>
        <name>Zn(2+)</name>
        <dbReference type="ChEBI" id="CHEBI:29105"/>
    </ligand>
</feature>
<dbReference type="GO" id="GO:0046872">
    <property type="term" value="F:metal ion binding"/>
    <property type="evidence" value="ECO:0007669"/>
    <property type="project" value="UniProtKB-KW"/>
</dbReference>
<dbReference type="InterPro" id="IPR033889">
    <property type="entry name" value="LanC"/>
</dbReference>
<dbReference type="SMART" id="SM01260">
    <property type="entry name" value="LANC_like"/>
    <property type="match status" value="1"/>
</dbReference>
<dbReference type="GO" id="GO:0031179">
    <property type="term" value="P:peptide modification"/>
    <property type="evidence" value="ECO:0007669"/>
    <property type="project" value="InterPro"/>
</dbReference>
<evidence type="ECO:0000313" key="3">
    <source>
        <dbReference type="EMBL" id="TCP70597.1"/>
    </source>
</evidence>
<reference evidence="3 4" key="1">
    <citation type="submission" date="2019-03" db="EMBL/GenBank/DDBJ databases">
        <title>Genomic Encyclopedia of Type Strains, Phase IV (KMG-IV): sequencing the most valuable type-strain genomes for metagenomic binning, comparative biology and taxonomic classification.</title>
        <authorList>
            <person name="Goeker M."/>
        </authorList>
    </citation>
    <scope>NUCLEOTIDE SEQUENCE [LARGE SCALE GENOMIC DNA]</scope>
    <source>
        <strain evidence="3 4">DSM 46831</strain>
    </source>
</reference>
<evidence type="ECO:0000256" key="1">
    <source>
        <dbReference type="PIRSR" id="PIRSR607822-1"/>
    </source>
</evidence>
<dbReference type="InterPro" id="IPR007822">
    <property type="entry name" value="LANC-like"/>
</dbReference>
<dbReference type="Proteomes" id="UP000294746">
    <property type="component" value="Unassembled WGS sequence"/>
</dbReference>
<dbReference type="CDD" id="cd04793">
    <property type="entry name" value="LanC"/>
    <property type="match status" value="1"/>
</dbReference>
<dbReference type="PRINTS" id="PR01950">
    <property type="entry name" value="LANCSUPER"/>
</dbReference>